<dbReference type="AlphaFoldDB" id="B0VJJ5"/>
<evidence type="ECO:0000259" key="15">
    <source>
        <dbReference type="PROSITE" id="PS50880"/>
    </source>
</evidence>
<keyword evidence="1 12" id="KW-0240">DNA-directed RNA polymerase</keyword>
<dbReference type="GO" id="GO:0000428">
    <property type="term" value="C:DNA-directed RNA polymerase complex"/>
    <property type="evidence" value="ECO:0007669"/>
    <property type="project" value="UniProtKB-KW"/>
</dbReference>
<reference evidence="16 17" key="1">
    <citation type="journal article" date="2008" name="J. Bacteriol.">
        <title>'Candidatus Cloacamonas acidaminovorans': genome sequence reconstruction provides a first glimpse of a new bacterial division.</title>
        <authorList>
            <person name="Pelletier E."/>
            <person name="Kreimeyer A."/>
            <person name="Bocs S."/>
            <person name="Rouy Z."/>
            <person name="Gyapay G."/>
            <person name="Chouari R."/>
            <person name="Riviere D."/>
            <person name="Ganesan A."/>
            <person name="Daegelen P."/>
            <person name="Sghir A."/>
            <person name="Cohen G.N."/>
            <person name="Medigue C."/>
            <person name="Weissenbach J."/>
            <person name="Le Paslier D."/>
        </authorList>
    </citation>
    <scope>NUCLEOTIDE SEQUENCE [LARGE SCALE GENOMIC DNA]</scope>
    <source>
        <strain evidence="17">Evry</strain>
    </source>
</reference>
<evidence type="ECO:0000256" key="11">
    <source>
        <dbReference type="ARBA" id="ARBA00023163"/>
    </source>
</evidence>
<keyword evidence="9" id="KW-0460">Magnesium</keyword>
<dbReference type="EC" id="2.7.7.101" evidence="12"/>
<comment type="domain">
    <text evidence="12">Contains an N-terminal zinc-binding domain, a central core domain that contains the primase activity, and a C-terminal DnaB-binding domain.</text>
</comment>
<organism evidence="16 17">
    <name type="scientific">Cloacimonas acidaminovorans (strain Evry)</name>
    <dbReference type="NCBI Taxonomy" id="459349"/>
    <lineage>
        <taxon>Bacteria</taxon>
        <taxon>Pseudomonadati</taxon>
        <taxon>Candidatus Cloacimonadota</taxon>
        <taxon>Candidatus Cloacimonadia</taxon>
        <taxon>Candidatus Cloacimonadales</taxon>
        <taxon>Candidatus Cloacimonadaceae</taxon>
        <taxon>Candidatus Cloacimonas</taxon>
    </lineage>
</organism>
<dbReference type="PANTHER" id="PTHR30313:SF2">
    <property type="entry name" value="DNA PRIMASE"/>
    <property type="match status" value="1"/>
</dbReference>
<keyword evidence="2 12" id="KW-0639">Primosome</keyword>
<dbReference type="Proteomes" id="UP000002019">
    <property type="component" value="Chromosome"/>
</dbReference>
<gene>
    <name evidence="12 16" type="primary">dnaG</name>
    <name evidence="16" type="ordered locus">CLOAM1825</name>
</gene>
<dbReference type="GO" id="GO:0003677">
    <property type="term" value="F:DNA binding"/>
    <property type="evidence" value="ECO:0007669"/>
    <property type="project" value="UniProtKB-KW"/>
</dbReference>
<dbReference type="NCBIfam" id="TIGR01391">
    <property type="entry name" value="dnaG"/>
    <property type="match status" value="1"/>
</dbReference>
<dbReference type="InterPro" id="IPR006171">
    <property type="entry name" value="TOPRIM_dom"/>
</dbReference>
<dbReference type="eggNOG" id="COG0358">
    <property type="taxonomic scope" value="Bacteria"/>
</dbReference>
<comment type="similarity">
    <text evidence="12 13">Belongs to the DnaG primase family.</text>
</comment>
<protein>
    <recommendedName>
        <fullName evidence="12 13">DNA primase</fullName>
        <ecNumber evidence="12">2.7.7.101</ecNumber>
    </recommendedName>
</protein>
<dbReference type="Gene3D" id="3.40.1360.10">
    <property type="match status" value="1"/>
</dbReference>
<dbReference type="STRING" id="459349.CLOAM1825"/>
<dbReference type="HAMAP" id="MF_00974">
    <property type="entry name" value="DNA_primase_DnaG"/>
    <property type="match status" value="1"/>
</dbReference>
<keyword evidence="8 12" id="KW-0862">Zinc</keyword>
<evidence type="ECO:0000256" key="2">
    <source>
        <dbReference type="ARBA" id="ARBA00022515"/>
    </source>
</evidence>
<keyword evidence="5 12" id="KW-0235">DNA replication</keyword>
<evidence type="ECO:0000256" key="3">
    <source>
        <dbReference type="ARBA" id="ARBA00022679"/>
    </source>
</evidence>
<evidence type="ECO:0000313" key="17">
    <source>
        <dbReference type="Proteomes" id="UP000002019"/>
    </source>
</evidence>
<dbReference type="InterPro" id="IPR036977">
    <property type="entry name" value="DNA_primase_Znf_CHC2"/>
</dbReference>
<dbReference type="GO" id="GO:0003899">
    <property type="term" value="F:DNA-directed RNA polymerase activity"/>
    <property type="evidence" value="ECO:0007669"/>
    <property type="project" value="UniProtKB-UniRule"/>
</dbReference>
<dbReference type="GO" id="GO:0005524">
    <property type="term" value="F:ATP binding"/>
    <property type="evidence" value="ECO:0007669"/>
    <property type="project" value="InterPro"/>
</dbReference>
<keyword evidence="17" id="KW-1185">Reference proteome</keyword>
<sequence length="580" mass="65628">MLFFREKMDQNLIDQIRRANDIVDVIQGYLPLKRVGSNFRGLCPFHNDSRPSLYVSQSKQIFKCFACGKAGNVIGFVADFEKLTFIEAVKKLAQRAGIQVPEYEKTKVVNTKREQLLSVYKSAAEFFTSSLFAFGQNVLDYLKKRSFSPETAKELQLGYALNSEKALLNHLLKEGYSVSLLKDSGLFGNYGGGLTDLFKDRLMFPIHNSLGEVIAFGGRILEPKEGVGKYINSPGTELYTKGKELYGLYKTKYNISKAGTAIICEGYFDFLRLYENGFTNSVASLGTALTEDQINLLARFCNRIIILYDGDSAGIKAAVRAGLLCLSRGMEVLIANLPAEEDPDSLILKQGKIAMQEVVDKSIPLINFLATDPRPEQPTAERIELILDALRILKDRIKQELLLQEVSDAFGVTVGALNSKLRRSSASVSAESSEQIVPQYESFEERNVLALALKDYESYKLLANDLDSSYFNNKRYRQVYNFLITQNLKSEPWEPAALLDNIENNEIKESLAELLFEDLQQMCFEDCLSGLRIRKVQRDLEEMDRAISKDPKNMELLKEKEKLALKYRQMTRKVVNKVLY</sequence>
<evidence type="ECO:0000256" key="14">
    <source>
        <dbReference type="PIRSR" id="PIRSR002811-1"/>
    </source>
</evidence>
<name>B0VJJ5_CLOAI</name>
<dbReference type="GO" id="GO:0005737">
    <property type="term" value="C:cytoplasm"/>
    <property type="evidence" value="ECO:0007669"/>
    <property type="project" value="TreeGrafter"/>
</dbReference>
<dbReference type="Pfam" id="PF13155">
    <property type="entry name" value="Toprim_2"/>
    <property type="match status" value="1"/>
</dbReference>
<dbReference type="InterPro" id="IPR034151">
    <property type="entry name" value="TOPRIM_DnaG_bac"/>
</dbReference>
<dbReference type="InterPro" id="IPR030846">
    <property type="entry name" value="DnaG_bac"/>
</dbReference>
<evidence type="ECO:0000256" key="13">
    <source>
        <dbReference type="PIRNR" id="PIRNR002811"/>
    </source>
</evidence>
<dbReference type="SUPFAM" id="SSF57783">
    <property type="entry name" value="Zinc beta-ribbon"/>
    <property type="match status" value="1"/>
</dbReference>
<evidence type="ECO:0000313" key="16">
    <source>
        <dbReference type="EMBL" id="CAO81655.1"/>
    </source>
</evidence>
<evidence type="ECO:0000256" key="10">
    <source>
        <dbReference type="ARBA" id="ARBA00023125"/>
    </source>
</evidence>
<dbReference type="SUPFAM" id="SSF48024">
    <property type="entry name" value="N-terminal domain of DnaB helicase"/>
    <property type="match status" value="1"/>
</dbReference>
<dbReference type="Gene3D" id="3.90.980.10">
    <property type="entry name" value="DNA primase, catalytic core, N-terminal domain"/>
    <property type="match status" value="1"/>
</dbReference>
<dbReference type="GO" id="GO:1990077">
    <property type="term" value="C:primosome complex"/>
    <property type="evidence" value="ECO:0007669"/>
    <property type="project" value="UniProtKB-KW"/>
</dbReference>
<dbReference type="GO" id="GO:0003678">
    <property type="term" value="F:DNA helicase activity"/>
    <property type="evidence" value="ECO:0007669"/>
    <property type="project" value="InterPro"/>
</dbReference>
<feature type="domain" description="Toprim" evidence="15">
    <location>
        <begin position="259"/>
        <end position="340"/>
    </location>
</feature>
<dbReference type="PROSITE" id="PS50880">
    <property type="entry name" value="TOPRIM"/>
    <property type="match status" value="1"/>
</dbReference>
<dbReference type="GO" id="GO:0006269">
    <property type="term" value="P:DNA replication, synthesis of primer"/>
    <property type="evidence" value="ECO:0007669"/>
    <property type="project" value="UniProtKB-UniRule"/>
</dbReference>
<accession>B0VJJ5</accession>
<evidence type="ECO:0000256" key="4">
    <source>
        <dbReference type="ARBA" id="ARBA00022695"/>
    </source>
</evidence>
<dbReference type="GO" id="GO:0008270">
    <property type="term" value="F:zinc ion binding"/>
    <property type="evidence" value="ECO:0007669"/>
    <property type="project" value="UniProtKB-UniRule"/>
</dbReference>
<dbReference type="InterPro" id="IPR002694">
    <property type="entry name" value="Znf_CHC2"/>
</dbReference>
<comment type="catalytic activity">
    <reaction evidence="12">
        <text>ssDNA + n NTP = ssDNA/pppN(pN)n-1 hybrid + (n-1) diphosphate.</text>
        <dbReference type="EC" id="2.7.7.101"/>
    </reaction>
</comment>
<evidence type="ECO:0000256" key="6">
    <source>
        <dbReference type="ARBA" id="ARBA00022723"/>
    </source>
</evidence>
<dbReference type="KEGG" id="caci:CLOAM1825"/>
<keyword evidence="10 12" id="KW-0238">DNA-binding</keyword>
<keyword evidence="4 12" id="KW-0548">Nucleotidyltransferase</keyword>
<dbReference type="SMART" id="SM00400">
    <property type="entry name" value="ZnF_CHCC"/>
    <property type="match status" value="1"/>
</dbReference>
<evidence type="ECO:0000256" key="1">
    <source>
        <dbReference type="ARBA" id="ARBA00022478"/>
    </source>
</evidence>
<dbReference type="InterPro" id="IPR006295">
    <property type="entry name" value="DNA_primase_DnaG"/>
</dbReference>
<comment type="function">
    <text evidence="12 13">RNA polymerase that catalyzes the synthesis of short RNA molecules used as primers for DNA polymerase during DNA replication.</text>
</comment>
<dbReference type="PIRSF" id="PIRSF002811">
    <property type="entry name" value="DnaG"/>
    <property type="match status" value="1"/>
</dbReference>
<comment type="subunit">
    <text evidence="12">Monomer. Interacts with DnaB.</text>
</comment>
<dbReference type="HOGENOM" id="CLU_013501_3_3_0"/>
<dbReference type="PANTHER" id="PTHR30313">
    <property type="entry name" value="DNA PRIMASE"/>
    <property type="match status" value="1"/>
</dbReference>
<evidence type="ECO:0000256" key="7">
    <source>
        <dbReference type="ARBA" id="ARBA00022771"/>
    </source>
</evidence>
<feature type="zinc finger region" description="CHC2-type" evidence="12 14">
    <location>
        <begin position="43"/>
        <end position="67"/>
    </location>
</feature>
<dbReference type="Gene3D" id="1.10.860.10">
    <property type="entry name" value="DNAb Helicase, Chain A"/>
    <property type="match status" value="1"/>
</dbReference>
<dbReference type="Pfam" id="PF01807">
    <property type="entry name" value="Zn_ribbon_DnaG"/>
    <property type="match status" value="1"/>
</dbReference>
<dbReference type="InterPro" id="IPR037068">
    <property type="entry name" value="DNA_primase_core_N_sf"/>
</dbReference>
<keyword evidence="7 12" id="KW-0863">Zinc-finger</keyword>
<dbReference type="EMBL" id="CU466930">
    <property type="protein sequence ID" value="CAO81655.1"/>
    <property type="molecule type" value="Genomic_DNA"/>
</dbReference>
<evidence type="ECO:0000256" key="8">
    <source>
        <dbReference type="ARBA" id="ARBA00022833"/>
    </source>
</evidence>
<dbReference type="InterPro" id="IPR013264">
    <property type="entry name" value="DNAG_N"/>
</dbReference>
<dbReference type="FunFam" id="3.90.580.10:FF:000001">
    <property type="entry name" value="DNA primase"/>
    <property type="match status" value="1"/>
</dbReference>
<dbReference type="InterPro" id="IPR036185">
    <property type="entry name" value="DNA_heli_DnaB-like_N_sf"/>
</dbReference>
<dbReference type="Pfam" id="PF08275">
    <property type="entry name" value="DNAG_N"/>
    <property type="match status" value="1"/>
</dbReference>
<keyword evidence="6 12" id="KW-0479">Metal-binding</keyword>
<keyword evidence="3 12" id="KW-0808">Transferase</keyword>
<dbReference type="SMART" id="SM00493">
    <property type="entry name" value="TOPRIM"/>
    <property type="match status" value="1"/>
</dbReference>
<evidence type="ECO:0000256" key="5">
    <source>
        <dbReference type="ARBA" id="ARBA00022705"/>
    </source>
</evidence>
<evidence type="ECO:0000256" key="9">
    <source>
        <dbReference type="ARBA" id="ARBA00022842"/>
    </source>
</evidence>
<evidence type="ECO:0000256" key="12">
    <source>
        <dbReference type="HAMAP-Rule" id="MF_00974"/>
    </source>
</evidence>
<proteinExistence type="inferred from homology"/>
<dbReference type="InterPro" id="IPR016136">
    <property type="entry name" value="DNA_helicase_N/primase_C"/>
</dbReference>
<comment type="cofactor">
    <cofactor evidence="12 13 14">
        <name>Zn(2+)</name>
        <dbReference type="ChEBI" id="CHEBI:29105"/>
    </cofactor>
    <text evidence="12 13 14">Binds 1 zinc ion per monomer.</text>
</comment>
<dbReference type="SUPFAM" id="SSF56731">
    <property type="entry name" value="DNA primase core"/>
    <property type="match status" value="1"/>
</dbReference>
<dbReference type="Gene3D" id="3.90.580.10">
    <property type="entry name" value="Zinc finger, CHC2-type domain"/>
    <property type="match status" value="1"/>
</dbReference>
<keyword evidence="11 12" id="KW-0804">Transcription</keyword>
<dbReference type="CDD" id="cd03364">
    <property type="entry name" value="TOPRIM_DnaG_primases"/>
    <property type="match status" value="1"/>
</dbReference>
<dbReference type="InterPro" id="IPR050219">
    <property type="entry name" value="DnaG_primase"/>
</dbReference>